<proteinExistence type="predicted"/>
<organism evidence="1 2">
    <name type="scientific">Pristionchus pacificus</name>
    <name type="common">Parasitic nematode worm</name>
    <dbReference type="NCBI Taxonomy" id="54126"/>
    <lineage>
        <taxon>Eukaryota</taxon>
        <taxon>Metazoa</taxon>
        <taxon>Ecdysozoa</taxon>
        <taxon>Nematoda</taxon>
        <taxon>Chromadorea</taxon>
        <taxon>Rhabditida</taxon>
        <taxon>Rhabditina</taxon>
        <taxon>Diplogasteromorpha</taxon>
        <taxon>Diplogasteroidea</taxon>
        <taxon>Neodiplogasteridae</taxon>
        <taxon>Pristionchus</taxon>
    </lineage>
</organism>
<dbReference type="PANTHER" id="PTHR22941">
    <property type="entry name" value="SERPENTINE RECEPTOR"/>
    <property type="match status" value="1"/>
</dbReference>
<reference evidence="2" key="1">
    <citation type="journal article" date="2008" name="Nat. Genet.">
        <title>The Pristionchus pacificus genome provides a unique perspective on nematode lifestyle and parasitism.</title>
        <authorList>
            <person name="Dieterich C."/>
            <person name="Clifton S.W."/>
            <person name="Schuster L.N."/>
            <person name="Chinwalla A."/>
            <person name="Delehaunty K."/>
            <person name="Dinkelacker I."/>
            <person name="Fulton L."/>
            <person name="Fulton R."/>
            <person name="Godfrey J."/>
            <person name="Minx P."/>
            <person name="Mitreva M."/>
            <person name="Roeseler W."/>
            <person name="Tian H."/>
            <person name="Witte H."/>
            <person name="Yang S.P."/>
            <person name="Wilson R.K."/>
            <person name="Sommer R.J."/>
        </authorList>
    </citation>
    <scope>NUCLEOTIDE SEQUENCE [LARGE SCALE GENOMIC DNA]</scope>
    <source>
        <strain evidence="2">PS312</strain>
    </source>
</reference>
<dbReference type="PROSITE" id="PS50181">
    <property type="entry name" value="FBOX"/>
    <property type="match status" value="2"/>
</dbReference>
<gene>
    <name evidence="1" type="primary">WBGene00109015</name>
</gene>
<dbReference type="InterPro" id="IPR001810">
    <property type="entry name" value="F-box_dom"/>
</dbReference>
<evidence type="ECO:0000313" key="2">
    <source>
        <dbReference type="Proteomes" id="UP000005239"/>
    </source>
</evidence>
<name>A0A2A6B664_PRIPA</name>
<dbReference type="EnsemblMetazoa" id="PPA19461.1">
    <property type="protein sequence ID" value="PPA19461.1"/>
    <property type="gene ID" value="WBGene00109015"/>
</dbReference>
<keyword evidence="2" id="KW-1185">Reference proteome</keyword>
<accession>A0A8R1YIX5</accession>
<dbReference type="Pfam" id="PF00646">
    <property type="entry name" value="F-box"/>
    <property type="match status" value="1"/>
</dbReference>
<reference evidence="1" key="2">
    <citation type="submission" date="2022-06" db="UniProtKB">
        <authorList>
            <consortium name="EnsemblMetazoa"/>
        </authorList>
    </citation>
    <scope>IDENTIFICATION</scope>
    <source>
        <strain evidence="1">PS312</strain>
    </source>
</reference>
<evidence type="ECO:0000313" key="1">
    <source>
        <dbReference type="EnsemblMetazoa" id="PPA19461.1"/>
    </source>
</evidence>
<sequence length="752" mass="85949">MQLKLCKNMPRYGHLAVEKTSCCCKRGENRSRLTPSPAREKRRDKYFLELPNEIVVQIFERLSMEDRRNLAELNERFDGLERIAGNRKVDVIEDAREIRARSDSFNQTFNYDSQHDEVARFFRNATIESVAIRYLDVDLGNDCSCRLKRNSYARLLCALAILLLCTTPVTAFTVVTFARATDMVSTLMYCIRPASPSTQATLQTVKLAVTFVSLVLAIICIAIIRTTLTLSRQYGGLLIALIVVATTFDVYTQCIFDAQLIMPVMCIFRDAPIINIPLSACAAFITWIVLILLNAPVYAACFLHRHQIIVPQNSVFKLSTVGHVGFLVVTGVFCCSFSYTYYLAWVPGAELESSLREMISDDWDIEGIRRMDCFINYKYLGSGPFLLLHNYDFCDLNSYLLNHSKSELSQCDHEELSQDIASIALACGISPNYVRSFPVHHHSRILQVAGSGDFHIVSNDRRLYRPPRFPLYRPLGYAHSHHSNVSKEDLESDAAVATVCKEPTRVQVNIGNESAHPTICPFLELPNEIMTSILEEMDWDDRVNLASIGGRLNALEKIGRRHFKHVKFENIGFHSFVDVLPSNIKINQSQSKKLRNSSTVLKLRAWILVLSDFIQGQKWINALLLTLKESPLFITEEMLLQLVIRIRSVHIEHQDIEISTQALLRIFEIFTSSKSIKYAFFPAPVKNLQQMFSQLESEAEIYTKNNIHFLDHQKSGLRIPYIDKDRTHSYVRSRSAHEDILCRNSYWILFCL</sequence>
<dbReference type="Pfam" id="PF10327">
    <property type="entry name" value="7TM_GPCR_Sri"/>
    <property type="match status" value="1"/>
</dbReference>
<dbReference type="PANTHER" id="PTHR22941:SF26">
    <property type="entry name" value="SERPENTINE RECEPTOR, CLASS H"/>
    <property type="match status" value="1"/>
</dbReference>
<accession>A0A2A6B664</accession>
<protein>
    <submittedName>
        <fullName evidence="1">F-box domain-containing protein</fullName>
    </submittedName>
</protein>
<dbReference type="Proteomes" id="UP000005239">
    <property type="component" value="Unassembled WGS sequence"/>
</dbReference>
<dbReference type="InterPro" id="IPR019429">
    <property type="entry name" value="7TM_GPCR_serpentine_rcpt_Sri"/>
</dbReference>
<dbReference type="AlphaFoldDB" id="A0A2A6B664"/>
<dbReference type="InterPro" id="IPR053220">
    <property type="entry name" value="Nematode_rcpt-like_serp_H"/>
</dbReference>